<dbReference type="EMBL" id="VWMK01000005">
    <property type="protein sequence ID" value="KAA3767454.1"/>
    <property type="molecule type" value="Genomic_DNA"/>
</dbReference>
<evidence type="ECO:0000256" key="1">
    <source>
        <dbReference type="SAM" id="SignalP"/>
    </source>
</evidence>
<sequence length="136" mass="15426">MKVLNHIKLLLVLTVAILSFSSCEQDDESIYYYIVDRTWVGDLGFAVGPYNVESGITFKGNDYAIDEQYYYADGGGGRAATLPVRWWIDMGTLYLDYGRDHPMLEIRGVYVSGRFLNGELYADGTYEFSVSLEMDN</sequence>
<gene>
    <name evidence="2" type="ORF">F3F73_06950</name>
</gene>
<organism evidence="2 3">
    <name type="scientific">Bacteroides salyersiae</name>
    <dbReference type="NCBI Taxonomy" id="291644"/>
    <lineage>
        <taxon>Bacteria</taxon>
        <taxon>Pseudomonadati</taxon>
        <taxon>Bacteroidota</taxon>
        <taxon>Bacteroidia</taxon>
        <taxon>Bacteroidales</taxon>
        <taxon>Bacteroidaceae</taxon>
        <taxon>Bacteroides</taxon>
    </lineage>
</organism>
<protein>
    <recommendedName>
        <fullName evidence="4">Lipoprotein</fullName>
    </recommendedName>
</protein>
<feature type="chain" id="PRO_5029734156" description="Lipoprotein" evidence="1">
    <location>
        <begin position="25"/>
        <end position="136"/>
    </location>
</feature>
<proteinExistence type="predicted"/>
<dbReference type="PROSITE" id="PS51257">
    <property type="entry name" value="PROKAR_LIPOPROTEIN"/>
    <property type="match status" value="1"/>
</dbReference>
<dbReference type="AlphaFoldDB" id="A0A7J4XKY6"/>
<evidence type="ECO:0000313" key="2">
    <source>
        <dbReference type="EMBL" id="KAA3767454.1"/>
    </source>
</evidence>
<dbReference type="RefSeq" id="WP_005931472.1">
    <property type="nucleotide sequence ID" value="NZ_CABKSE010000002.1"/>
</dbReference>
<name>A0A7J4XKY6_9BACE</name>
<keyword evidence="1" id="KW-0732">Signal</keyword>
<evidence type="ECO:0008006" key="4">
    <source>
        <dbReference type="Google" id="ProtNLM"/>
    </source>
</evidence>
<feature type="signal peptide" evidence="1">
    <location>
        <begin position="1"/>
        <end position="24"/>
    </location>
</feature>
<comment type="caution">
    <text evidence="2">The sequence shown here is derived from an EMBL/GenBank/DDBJ whole genome shotgun (WGS) entry which is preliminary data.</text>
</comment>
<evidence type="ECO:0000313" key="3">
    <source>
        <dbReference type="Proteomes" id="UP000422221"/>
    </source>
</evidence>
<dbReference type="Proteomes" id="UP000422221">
    <property type="component" value="Unassembled WGS sequence"/>
</dbReference>
<reference evidence="2 3" key="1">
    <citation type="journal article" date="2019" name="Nat. Med.">
        <title>A library of human gut bacterial isolates paired with longitudinal multiomics data enables mechanistic microbiome research.</title>
        <authorList>
            <person name="Poyet M."/>
            <person name="Groussin M."/>
            <person name="Gibbons S.M."/>
            <person name="Avila-Pacheco J."/>
            <person name="Jiang X."/>
            <person name="Kearney S.M."/>
            <person name="Perrotta A.R."/>
            <person name="Berdy B."/>
            <person name="Zhao S."/>
            <person name="Lieberman T.D."/>
            <person name="Swanson P.K."/>
            <person name="Smith M."/>
            <person name="Roesemann S."/>
            <person name="Alexander J.E."/>
            <person name="Rich S.A."/>
            <person name="Livny J."/>
            <person name="Vlamakis H."/>
            <person name="Clish C."/>
            <person name="Bullock K."/>
            <person name="Deik A."/>
            <person name="Scott J."/>
            <person name="Pierce K.A."/>
            <person name="Xavier R.J."/>
            <person name="Alm E.J."/>
        </authorList>
    </citation>
    <scope>NUCLEOTIDE SEQUENCE [LARGE SCALE GENOMIC DNA]</scope>
    <source>
        <strain evidence="2 3">BIOML-A10</strain>
    </source>
</reference>
<accession>A0A7J4XKY6</accession>